<dbReference type="Proteomes" id="UP000189627">
    <property type="component" value="Chromosome 2"/>
</dbReference>
<dbReference type="EMBL" id="CP017758">
    <property type="protein sequence ID" value="AQV98070.1"/>
    <property type="molecule type" value="Genomic_DNA"/>
</dbReference>
<feature type="compositionally biased region" description="Basic residues" evidence="1">
    <location>
        <begin position="83"/>
        <end position="96"/>
    </location>
</feature>
<dbReference type="KEGG" id="cuh:BJN34_29830"/>
<dbReference type="OrthoDB" id="8929289at2"/>
<dbReference type="RefSeq" id="WP_078200372.1">
    <property type="nucleotide sequence ID" value="NZ_CP017758.1"/>
</dbReference>
<protein>
    <submittedName>
        <fullName evidence="3">Amino acid ABC transporter permease</fullName>
    </submittedName>
</protein>
<feature type="chain" id="PRO_5012730704" evidence="2">
    <location>
        <begin position="23"/>
        <end position="103"/>
    </location>
</feature>
<evidence type="ECO:0000313" key="4">
    <source>
        <dbReference type="Proteomes" id="UP000189627"/>
    </source>
</evidence>
<keyword evidence="2" id="KW-0732">Signal</keyword>
<evidence type="ECO:0000256" key="2">
    <source>
        <dbReference type="SAM" id="SignalP"/>
    </source>
</evidence>
<evidence type="ECO:0000256" key="1">
    <source>
        <dbReference type="SAM" id="MobiDB-lite"/>
    </source>
</evidence>
<accession>A0A1U9UZF8</accession>
<organism evidence="3 4">
    <name type="scientific">Cupriavidus necator</name>
    <name type="common">Alcaligenes eutrophus</name>
    <name type="synonym">Ralstonia eutropha</name>
    <dbReference type="NCBI Taxonomy" id="106590"/>
    <lineage>
        <taxon>Bacteria</taxon>
        <taxon>Pseudomonadati</taxon>
        <taxon>Pseudomonadota</taxon>
        <taxon>Betaproteobacteria</taxon>
        <taxon>Burkholderiales</taxon>
        <taxon>Burkholderiaceae</taxon>
        <taxon>Cupriavidus</taxon>
    </lineage>
</organism>
<evidence type="ECO:0000313" key="3">
    <source>
        <dbReference type="EMBL" id="AQV98070.1"/>
    </source>
</evidence>
<feature type="region of interest" description="Disordered" evidence="1">
    <location>
        <begin position="24"/>
        <end position="103"/>
    </location>
</feature>
<reference evidence="4" key="1">
    <citation type="submission" date="2017-02" db="EMBL/GenBank/DDBJ databases">
        <title>Complete genome sequence of Cupriavidus necator strain NH9, a 3-chlorobenzoate degrader.</title>
        <authorList>
            <person name="Moriuchi R."/>
            <person name="Dohra H."/>
            <person name="Ogawa N."/>
        </authorList>
    </citation>
    <scope>NUCLEOTIDE SEQUENCE [LARGE SCALE GENOMIC DNA]</scope>
    <source>
        <strain evidence="4">NH9</strain>
    </source>
</reference>
<dbReference type="AlphaFoldDB" id="A0A1U9UZF8"/>
<name>A0A1U9UZF8_CUPNE</name>
<sequence length="103" mass="10674">MNKFVATAIALCLGAASLAVQAQTGGKKQFDPYTQGAKSGEKFDPYTQGAKSGDKFDPYTQGANKSTRSELTDASAPAAEKKPTKKSSKKKSKKKAASAPAAS</sequence>
<gene>
    <name evidence="3" type="ORF">BJN34_29830</name>
</gene>
<proteinExistence type="predicted"/>
<feature type="signal peptide" evidence="2">
    <location>
        <begin position="1"/>
        <end position="22"/>
    </location>
</feature>